<reference evidence="7 8" key="1">
    <citation type="submission" date="2019-11" db="EMBL/GenBank/DDBJ databases">
        <title>Isolation and Application of One Kind of P-Hydroxybenzoic Acid Degrading Bacterium in Mitigating Cropping Obstacle of Cucumber.</title>
        <authorList>
            <person name="Wu F."/>
            <person name="An Y."/>
        </authorList>
    </citation>
    <scope>NUCLEOTIDE SEQUENCE [LARGE SCALE GENOMIC DNA]</scope>
    <source>
        <strain evidence="7 8">P620</strain>
    </source>
</reference>
<dbReference type="EMBL" id="CP046115">
    <property type="protein sequence ID" value="QGN36855.1"/>
    <property type="molecule type" value="Genomic_DNA"/>
</dbReference>
<evidence type="ECO:0000256" key="6">
    <source>
        <dbReference type="HAMAP-Rule" id="MF_01950"/>
    </source>
</evidence>
<dbReference type="Proteomes" id="UP000427108">
    <property type="component" value="Chromosome"/>
</dbReference>
<evidence type="ECO:0000256" key="1">
    <source>
        <dbReference type="ARBA" id="ARBA00022516"/>
    </source>
</evidence>
<dbReference type="PANTHER" id="PTHR38764:SF1">
    <property type="entry name" value="ACYL CARRIER PROTEIN PHOSPHODIESTERASE"/>
    <property type="match status" value="1"/>
</dbReference>
<organism evidence="7 8">
    <name type="scientific">Klebsiella oxytoca</name>
    <dbReference type="NCBI Taxonomy" id="571"/>
    <lineage>
        <taxon>Bacteria</taxon>
        <taxon>Pseudomonadati</taxon>
        <taxon>Pseudomonadota</taxon>
        <taxon>Gammaproteobacteria</taxon>
        <taxon>Enterobacterales</taxon>
        <taxon>Enterobacteriaceae</taxon>
        <taxon>Klebsiella/Raoultella group</taxon>
        <taxon>Klebsiella</taxon>
    </lineage>
</organism>
<dbReference type="OrthoDB" id="8442777at2"/>
<evidence type="ECO:0000256" key="3">
    <source>
        <dbReference type="ARBA" id="ARBA00022832"/>
    </source>
</evidence>
<comment type="similarity">
    <text evidence="6">Belongs to the AcpH family.</text>
</comment>
<keyword evidence="4 6" id="KW-0443">Lipid metabolism</keyword>
<dbReference type="AlphaFoldDB" id="A0A6B8MH77"/>
<keyword evidence="3 6" id="KW-0276">Fatty acid metabolism</keyword>
<dbReference type="InterPro" id="IPR023491">
    <property type="entry name" value="ACP_phosphodiesterase_gpbac"/>
</dbReference>
<accession>A0A6B8MH77</accession>
<keyword evidence="1 6" id="KW-0444">Lipid biosynthesis</keyword>
<sequence length="193" mass="23010">MNFLAHLHLAHLAESSLPGNLLADFVRGNPQGEYPADVVDGIYMHRRIDVMTDNLAEVKTARAWFRPETRRVAPISLDVMWDHFLSRHWAQLSPELPLPEFVHYAHAQVTQILPDSPPRFVNLNEYLWSERWLERYRDMDFIQRVLNGMASRRPKLDALRDSWQDLDVHYDRLEQQFWRFYPQMMAQAKKREL</sequence>
<keyword evidence="2 6" id="KW-0378">Hydrolase</keyword>
<dbReference type="GO" id="GO:0008770">
    <property type="term" value="F:[acyl-carrier-protein] phosphodiesterase activity"/>
    <property type="evidence" value="ECO:0007669"/>
    <property type="project" value="UniProtKB-UniRule"/>
</dbReference>
<dbReference type="Pfam" id="PF04336">
    <property type="entry name" value="ACP_PD"/>
    <property type="match status" value="1"/>
</dbReference>
<dbReference type="HAMAP" id="MF_01950">
    <property type="entry name" value="AcpH"/>
    <property type="match status" value="1"/>
</dbReference>
<evidence type="ECO:0000256" key="2">
    <source>
        <dbReference type="ARBA" id="ARBA00022801"/>
    </source>
</evidence>
<comment type="catalytic activity">
    <reaction evidence="6">
        <text>holo-[ACP] + H2O = apo-[ACP] + (R)-4'-phosphopantetheine + H(+)</text>
        <dbReference type="Rhea" id="RHEA:20537"/>
        <dbReference type="Rhea" id="RHEA-COMP:9685"/>
        <dbReference type="Rhea" id="RHEA-COMP:9690"/>
        <dbReference type="ChEBI" id="CHEBI:15377"/>
        <dbReference type="ChEBI" id="CHEBI:15378"/>
        <dbReference type="ChEBI" id="CHEBI:29999"/>
        <dbReference type="ChEBI" id="CHEBI:61723"/>
        <dbReference type="ChEBI" id="CHEBI:64479"/>
        <dbReference type="EC" id="3.1.4.14"/>
    </reaction>
</comment>
<dbReference type="NCBIfam" id="NF007466">
    <property type="entry name" value="PRK10045.1"/>
    <property type="match status" value="1"/>
</dbReference>
<evidence type="ECO:0000256" key="4">
    <source>
        <dbReference type="ARBA" id="ARBA00023098"/>
    </source>
</evidence>
<dbReference type="GO" id="GO:0006633">
    <property type="term" value="P:fatty acid biosynthetic process"/>
    <property type="evidence" value="ECO:0007669"/>
    <property type="project" value="UniProtKB-UniRule"/>
</dbReference>
<dbReference type="RefSeq" id="WP_154679349.1">
    <property type="nucleotide sequence ID" value="NZ_CP046115.1"/>
</dbReference>
<dbReference type="PIRSF" id="PIRSF011489">
    <property type="entry name" value="DUF479"/>
    <property type="match status" value="1"/>
</dbReference>
<evidence type="ECO:0000313" key="7">
    <source>
        <dbReference type="EMBL" id="QGN36855.1"/>
    </source>
</evidence>
<gene>
    <name evidence="6 7" type="primary">acpH</name>
    <name evidence="7" type="ORF">GJ746_05905</name>
</gene>
<evidence type="ECO:0000313" key="8">
    <source>
        <dbReference type="Proteomes" id="UP000427108"/>
    </source>
</evidence>
<name>A0A6B8MH77_KLEOX</name>
<keyword evidence="5 6" id="KW-0275">Fatty acid biosynthesis</keyword>
<comment type="function">
    <text evidence="6">Converts holo-ACP to apo-ACP by hydrolytic cleavage of the phosphopantetheine prosthetic group from ACP.</text>
</comment>
<proteinExistence type="inferred from homology"/>
<dbReference type="PANTHER" id="PTHR38764">
    <property type="entry name" value="ACYL CARRIER PROTEIN PHOSPHODIESTERASE"/>
    <property type="match status" value="1"/>
</dbReference>
<dbReference type="EC" id="3.1.4.14" evidence="6"/>
<evidence type="ECO:0000256" key="5">
    <source>
        <dbReference type="ARBA" id="ARBA00023160"/>
    </source>
</evidence>
<protein>
    <recommendedName>
        <fullName evidence="6">Acyl carrier protein phosphodiesterase</fullName>
        <shortName evidence="6">ACP phosphodiesterase</shortName>
        <ecNumber evidence="6">3.1.4.14</ecNumber>
    </recommendedName>
</protein>
<dbReference type="InterPro" id="IPR007431">
    <property type="entry name" value="ACP_PD"/>
</dbReference>